<dbReference type="EMBL" id="FLUL01000001">
    <property type="protein sequence ID" value="SBV93388.1"/>
    <property type="molecule type" value="Genomic_DNA"/>
</dbReference>
<name>A0A212J1P8_9BACT</name>
<dbReference type="AlphaFoldDB" id="A0A212J1P8"/>
<accession>A0A212J1P8</accession>
<proteinExistence type="predicted"/>
<organism evidence="1">
    <name type="scientific">uncultured Dysgonomonas sp</name>
    <dbReference type="NCBI Taxonomy" id="206096"/>
    <lineage>
        <taxon>Bacteria</taxon>
        <taxon>Pseudomonadati</taxon>
        <taxon>Bacteroidota</taxon>
        <taxon>Bacteroidia</taxon>
        <taxon>Bacteroidales</taxon>
        <taxon>Dysgonomonadaceae</taxon>
        <taxon>Dysgonomonas</taxon>
        <taxon>environmental samples</taxon>
    </lineage>
</organism>
<gene>
    <name evidence="1" type="ORF">KL86DYS2_10532</name>
</gene>
<evidence type="ECO:0000313" key="1">
    <source>
        <dbReference type="EMBL" id="SBV93388.1"/>
    </source>
</evidence>
<reference evidence="1" key="1">
    <citation type="submission" date="2016-04" db="EMBL/GenBank/DDBJ databases">
        <authorList>
            <person name="Evans L.H."/>
            <person name="Alamgir A."/>
            <person name="Owens N."/>
            <person name="Weber N.D."/>
            <person name="Virtaneva K."/>
            <person name="Barbian K."/>
            <person name="Babar A."/>
            <person name="Rosenke K."/>
        </authorList>
    </citation>
    <scope>NUCLEOTIDE SEQUENCE</scope>
    <source>
        <strain evidence="1">86-2</strain>
    </source>
</reference>
<protein>
    <submittedName>
        <fullName evidence="1">Uncharacterized protein</fullName>
    </submittedName>
</protein>
<sequence>MTKHTKHNTIQINDIQTKGDKSDTFYRGFILSLYTHSKTSTIRQFYTNIVTSITSAEANPLRDI</sequence>